<dbReference type="InterPro" id="IPR052192">
    <property type="entry name" value="Insect_Ionotropic_Sensory_Rcpt"/>
</dbReference>
<keyword evidence="5 8" id="KW-0472">Membrane</keyword>
<dbReference type="PANTHER" id="PTHR42643:SF41">
    <property type="entry name" value="IONOTROPIC RECEPTOR 20A-RELATED"/>
    <property type="match status" value="1"/>
</dbReference>
<feature type="transmembrane region" description="Helical" evidence="8">
    <location>
        <begin position="56"/>
        <end position="80"/>
    </location>
</feature>
<protein>
    <submittedName>
        <fullName evidence="9">(Mediterranean fruit fly) hypothetical protein</fullName>
    </submittedName>
</protein>
<name>A0A811VC13_CERCA</name>
<dbReference type="OrthoDB" id="7951606at2759"/>
<reference evidence="9" key="1">
    <citation type="submission" date="2020-11" db="EMBL/GenBank/DDBJ databases">
        <authorList>
            <person name="Whitehead M."/>
        </authorList>
    </citation>
    <scope>NUCLEOTIDE SEQUENCE</scope>
    <source>
        <strain evidence="9">EGII</strain>
    </source>
</reference>
<feature type="transmembrane region" description="Helical" evidence="8">
    <location>
        <begin position="92"/>
        <end position="110"/>
    </location>
</feature>
<evidence type="ECO:0000256" key="6">
    <source>
        <dbReference type="ARBA" id="ARBA00023170"/>
    </source>
</evidence>
<evidence type="ECO:0000256" key="2">
    <source>
        <dbReference type="ARBA" id="ARBA00022475"/>
    </source>
</evidence>
<gene>
    <name evidence="9" type="ORF">CCAP1982_LOCUS21848</name>
</gene>
<feature type="transmembrane region" description="Helical" evidence="8">
    <location>
        <begin position="768"/>
        <end position="792"/>
    </location>
</feature>
<dbReference type="SUPFAM" id="SSF53850">
    <property type="entry name" value="Periplasmic binding protein-like II"/>
    <property type="match status" value="1"/>
</dbReference>
<dbReference type="GO" id="GO:0005886">
    <property type="term" value="C:plasma membrane"/>
    <property type="evidence" value="ECO:0007669"/>
    <property type="project" value="UniProtKB-SubCell"/>
</dbReference>
<accession>A0A811VC13</accession>
<keyword evidence="2" id="KW-1003">Cell membrane</keyword>
<dbReference type="AlphaFoldDB" id="A0A811VC13"/>
<organism evidence="9 10">
    <name type="scientific">Ceratitis capitata</name>
    <name type="common">Mediterranean fruit fly</name>
    <name type="synonym">Tephritis capitata</name>
    <dbReference type="NCBI Taxonomy" id="7213"/>
    <lineage>
        <taxon>Eukaryota</taxon>
        <taxon>Metazoa</taxon>
        <taxon>Ecdysozoa</taxon>
        <taxon>Arthropoda</taxon>
        <taxon>Hexapoda</taxon>
        <taxon>Insecta</taxon>
        <taxon>Pterygota</taxon>
        <taxon>Neoptera</taxon>
        <taxon>Endopterygota</taxon>
        <taxon>Diptera</taxon>
        <taxon>Brachycera</taxon>
        <taxon>Muscomorpha</taxon>
        <taxon>Tephritoidea</taxon>
        <taxon>Tephritidae</taxon>
        <taxon>Ceratitis</taxon>
        <taxon>Ceratitis</taxon>
    </lineage>
</organism>
<evidence type="ECO:0000256" key="7">
    <source>
        <dbReference type="ARBA" id="ARBA00023180"/>
    </source>
</evidence>
<feature type="transmembrane region" description="Helical" evidence="8">
    <location>
        <begin position="694"/>
        <end position="716"/>
    </location>
</feature>
<evidence type="ECO:0000256" key="4">
    <source>
        <dbReference type="ARBA" id="ARBA00022989"/>
    </source>
</evidence>
<evidence type="ECO:0000256" key="8">
    <source>
        <dbReference type="SAM" id="Phobius"/>
    </source>
</evidence>
<comment type="caution">
    <text evidence="9">The sequence shown here is derived from an EMBL/GenBank/DDBJ whole genome shotgun (WGS) entry which is preliminary data.</text>
</comment>
<sequence>MGVSVALLQNNTIDIIMGASSNRTYDVGYSAVLLQLDWIFMLPVPPQIPDSELLLYLLNSVLGLFLLIFLFVFAFVLTWQNLHLRRSCSVRLSLHFFCWILINVVLRSVIGQPSCTRVRVSAKFLKRFLHILLLFSGIFMSTLISASLQSCLTSPLRRPRINTFPDLIKSSISVKISPGGFSLLDGLISKRYVRDLKKVLIVNTSIDELQRQRTNMDPHYGYTLFSNLWSVLARYQANLPQPLFYVSDEIYVTKGMPMTIPMQKNSIYENALSLMINQFHSVGLIELWHRQMYDDMVEARKLNATYQGQQPRNGIFDLEDFYWLWCVYGVGVTISILVFFAEIWHHRRAMKERDGARRPGVACLSIEKGEYECTAMLTKANILLICNLQLLFAYPASNWTVPGVSNVSFIVDKINAERRINAFVIINAYDTSESCLSDEDVRRLSANTTVKLLRPSSKCSNSSGDDNRELLLIRCIPENFKPELFEAMIGCSARKRDIRMLFIWNSEYATATMQSRLKLDKQQKLIFEYCAKMNLLNVIGIYRDYLSEGHFYTFSYFPDFHLERKPLSEDCFPDRISDLKGTAIRCIPDQIHPWSIVWADHNENVQIGGFLTKLLQQFATRNNGTLTFPVTVVPNRFVDIQSWLSLFENNTIDMVCGIIGLLGVNPYLDESATIFPVDWIIMLPIPQRMADSEVYLYMLNSALGLFLLILLFVFSFVLTLESLLLQRHTKREGCLLFISFLTNTVLRGVIGQPSSLRFPHSVRLLKRFLYITLFVSGIFMSTFISASLQSYLTSSLRYPRINSFAELRRAGMKVKISRYEYTLLPAYFEPKTLKWLERVFTVVPSFDELQNQRINLKNRFATTIISPLWSVVSRYQSNLPQPAFYTSKNIYISKGIPMAVPMQKHSIYKKSLNKMIYNAHSVGLTQLWSNQVYDDMLAAKKLNTTVNLVSRRKEQLELRDLYWLWWLYGVGVLLSTLVFFAELWYHKRSTKKAKREQSEENERVEQYELNMQAFRRVALRRQLRD</sequence>
<dbReference type="PANTHER" id="PTHR42643">
    <property type="entry name" value="IONOTROPIC RECEPTOR 20A-RELATED"/>
    <property type="match status" value="1"/>
</dbReference>
<feature type="transmembrane region" description="Helical" evidence="8">
    <location>
        <begin position="322"/>
        <end position="344"/>
    </location>
</feature>
<evidence type="ECO:0000256" key="3">
    <source>
        <dbReference type="ARBA" id="ARBA00022692"/>
    </source>
</evidence>
<feature type="transmembrane region" description="Helical" evidence="8">
    <location>
        <begin position="131"/>
        <end position="148"/>
    </location>
</feature>
<evidence type="ECO:0000256" key="5">
    <source>
        <dbReference type="ARBA" id="ARBA00023136"/>
    </source>
</evidence>
<keyword evidence="4 8" id="KW-1133">Transmembrane helix</keyword>
<evidence type="ECO:0000313" key="10">
    <source>
        <dbReference type="Proteomes" id="UP000606786"/>
    </source>
</evidence>
<proteinExistence type="predicted"/>
<feature type="transmembrane region" description="Helical" evidence="8">
    <location>
        <begin position="963"/>
        <end position="985"/>
    </location>
</feature>
<evidence type="ECO:0000256" key="1">
    <source>
        <dbReference type="ARBA" id="ARBA00004651"/>
    </source>
</evidence>
<comment type="subcellular location">
    <subcellularLocation>
        <location evidence="1">Cell membrane</location>
        <topology evidence="1">Multi-pass membrane protein</topology>
    </subcellularLocation>
</comment>
<dbReference type="Proteomes" id="UP000606786">
    <property type="component" value="Unassembled WGS sequence"/>
</dbReference>
<keyword evidence="10" id="KW-1185">Reference proteome</keyword>
<dbReference type="EMBL" id="CAJHJT010000056">
    <property type="protein sequence ID" value="CAD7013828.1"/>
    <property type="molecule type" value="Genomic_DNA"/>
</dbReference>
<feature type="transmembrane region" description="Helical" evidence="8">
    <location>
        <begin position="736"/>
        <end position="756"/>
    </location>
</feature>
<keyword evidence="3 8" id="KW-0812">Transmembrane</keyword>
<keyword evidence="6" id="KW-0675">Receptor</keyword>
<keyword evidence="7" id="KW-0325">Glycoprotein</keyword>
<evidence type="ECO:0000313" key="9">
    <source>
        <dbReference type="EMBL" id="CAD7013828.1"/>
    </source>
</evidence>